<dbReference type="Pfam" id="PF01237">
    <property type="entry name" value="Oxysterol_BP"/>
    <property type="match status" value="1"/>
</dbReference>
<dbReference type="PANTHER" id="PTHR10972">
    <property type="entry name" value="OXYSTEROL-BINDING PROTEIN-RELATED"/>
    <property type="match status" value="1"/>
</dbReference>
<dbReference type="GO" id="GO:0120009">
    <property type="term" value="P:intermembrane lipid transfer"/>
    <property type="evidence" value="ECO:0007669"/>
    <property type="project" value="UniProtKB-ARBA"/>
</dbReference>
<evidence type="ECO:0000256" key="3">
    <source>
        <dbReference type="SAM" id="Coils"/>
    </source>
</evidence>
<feature type="compositionally biased region" description="Polar residues" evidence="4">
    <location>
        <begin position="51"/>
        <end position="86"/>
    </location>
</feature>
<protein>
    <submittedName>
        <fullName evidence="5">Oxysterol-binding protein 2</fullName>
    </submittedName>
</protein>
<feature type="compositionally biased region" description="Low complexity" evidence="4">
    <location>
        <begin position="316"/>
        <end position="327"/>
    </location>
</feature>
<accession>A0ABD2Q889</accession>
<feature type="region of interest" description="Disordered" evidence="4">
    <location>
        <begin position="1"/>
        <end position="33"/>
    </location>
</feature>
<evidence type="ECO:0000313" key="5">
    <source>
        <dbReference type="EMBL" id="KAL3315613.1"/>
    </source>
</evidence>
<evidence type="ECO:0000313" key="6">
    <source>
        <dbReference type="Proteomes" id="UP001626550"/>
    </source>
</evidence>
<evidence type="ECO:0000256" key="4">
    <source>
        <dbReference type="SAM" id="MobiDB-lite"/>
    </source>
</evidence>
<keyword evidence="2" id="KW-0597">Phosphoprotein</keyword>
<reference evidence="5 6" key="1">
    <citation type="submission" date="2024-11" db="EMBL/GenBank/DDBJ databases">
        <title>Adaptive evolution of stress response genes in parasites aligns with host niche diversity.</title>
        <authorList>
            <person name="Hahn C."/>
            <person name="Resl P."/>
        </authorList>
    </citation>
    <scope>NUCLEOTIDE SEQUENCE [LARGE SCALE GENOMIC DNA]</scope>
    <source>
        <strain evidence="5">EGGRZ-B1_66</strain>
        <tissue evidence="5">Body</tissue>
    </source>
</reference>
<dbReference type="SUPFAM" id="SSF144000">
    <property type="entry name" value="Oxysterol-binding protein-like"/>
    <property type="match status" value="1"/>
</dbReference>
<comment type="similarity">
    <text evidence="1">Belongs to the OSBP family.</text>
</comment>
<dbReference type="PANTHER" id="PTHR10972:SF205">
    <property type="entry name" value="OXYSTEROL-BINDING PROTEIN 1"/>
    <property type="match status" value="1"/>
</dbReference>
<feature type="compositionally biased region" description="Basic residues" evidence="4">
    <location>
        <begin position="111"/>
        <end position="124"/>
    </location>
</feature>
<comment type="caution">
    <text evidence="5">The sequence shown here is derived from an EMBL/GenBank/DDBJ whole genome shotgun (WGS) entry which is preliminary data.</text>
</comment>
<dbReference type="EMBL" id="JBJKFK010000707">
    <property type="protein sequence ID" value="KAL3315613.1"/>
    <property type="molecule type" value="Genomic_DNA"/>
</dbReference>
<evidence type="ECO:0000256" key="1">
    <source>
        <dbReference type="ARBA" id="ARBA00008842"/>
    </source>
</evidence>
<sequence>MAEPHSPEAQNKLCSISEQAMTSSKTLSSRASGPVFSWRKLNCVIKKPAQLSLNRAKTSASSPNVDQWRNGSNQSSPEEADTTNLQDKGKSSRQRKNSRISSDGQQEAKRPSKSRRRFRIRKNRSQPTSKPPPEPQPALRVSDSELEAIRLQVSRDLSQLHEEESRVRQLLKQLYVLLLDMPPATTPDNSGAFCKKSLVCKTMGQIETANDSLLRKTSLVLKAWSDRLVGQQRRITNEQRKNDHLERVIEQLAKQHRILESQLYVRSRAGSQANVKLGNRSKSIESVNGRAPWAQSLEDIFFDAVSSVGRRRSTESIESPSQSSEASLQNADDLSDGSFSSFEEAIDINENLSGRIHNTRSRLDSLAPTKSKLTINGQRRRTSINPRPKVTLNLWSILKNGIGKDLSKLPLPVNFNEPLSVLQRAVEDLMYSHLLDKAAEYGDKGDYVMQMAYVAAFTVSSYAGTLNRTGKPFNPLLGETYECDRTQESYGWRAICEQSPKHGWEFRQDLTLTSKFRGKYLSVLPKGCVRLDFRDGSIFTWNKITTCVHNIIVGKLWIDNYGDAYITNHKTGHTAEINYSPYTLLSSHNRQVKGVVKDPSGRDQYVITGTWDERLNGESKRPSDEDLKATVLWTARPVREDADQIYNFNDMSVELNQPEEGVAPTDSRLRPDQRSMEEGRWNEANELKERLEIKQRARRARWEKQDYDKNEPYTPLWFEKSFDHYFRGDCYLSNGQYWKAKKNRDWHQCLNIFTVDN</sequence>
<keyword evidence="6" id="KW-1185">Reference proteome</keyword>
<feature type="coiled-coil region" evidence="3">
    <location>
        <begin position="235"/>
        <end position="262"/>
    </location>
</feature>
<feature type="compositionally biased region" description="Polar residues" evidence="4">
    <location>
        <begin position="8"/>
        <end position="31"/>
    </location>
</feature>
<name>A0ABD2Q889_9PLAT</name>
<dbReference type="Gene3D" id="2.40.160.120">
    <property type="match status" value="1"/>
</dbReference>
<dbReference type="InterPro" id="IPR037239">
    <property type="entry name" value="OSBP_sf"/>
</dbReference>
<keyword evidence="3" id="KW-0175">Coiled coil</keyword>
<dbReference type="Proteomes" id="UP001626550">
    <property type="component" value="Unassembled WGS sequence"/>
</dbReference>
<proteinExistence type="inferred from homology"/>
<gene>
    <name evidence="5" type="primary">OSBP2</name>
    <name evidence="5" type="ORF">Ciccas_005752</name>
</gene>
<dbReference type="FunFam" id="2.40.160.120:FF:000001">
    <property type="entry name" value="Oxysterol-binding protein"/>
    <property type="match status" value="1"/>
</dbReference>
<dbReference type="AlphaFoldDB" id="A0ABD2Q889"/>
<dbReference type="InterPro" id="IPR000648">
    <property type="entry name" value="Oxysterol-bd"/>
</dbReference>
<evidence type="ECO:0000256" key="2">
    <source>
        <dbReference type="ARBA" id="ARBA00022553"/>
    </source>
</evidence>
<organism evidence="5 6">
    <name type="scientific">Cichlidogyrus casuarinus</name>
    <dbReference type="NCBI Taxonomy" id="1844966"/>
    <lineage>
        <taxon>Eukaryota</taxon>
        <taxon>Metazoa</taxon>
        <taxon>Spiralia</taxon>
        <taxon>Lophotrochozoa</taxon>
        <taxon>Platyhelminthes</taxon>
        <taxon>Monogenea</taxon>
        <taxon>Monopisthocotylea</taxon>
        <taxon>Dactylogyridea</taxon>
        <taxon>Ancyrocephalidae</taxon>
        <taxon>Cichlidogyrus</taxon>
    </lineage>
</organism>
<feature type="region of interest" description="Disordered" evidence="4">
    <location>
        <begin position="313"/>
        <end position="335"/>
    </location>
</feature>
<feature type="region of interest" description="Disordered" evidence="4">
    <location>
        <begin position="48"/>
        <end position="140"/>
    </location>
</feature>